<evidence type="ECO:0000313" key="3">
    <source>
        <dbReference type="Proteomes" id="UP001374535"/>
    </source>
</evidence>
<dbReference type="InterPro" id="IPR011013">
    <property type="entry name" value="Gal_mutarotase_sf_dom"/>
</dbReference>
<dbReference type="AlphaFoldDB" id="A0AAQ3RSU2"/>
<keyword evidence="3" id="KW-1185">Reference proteome</keyword>
<reference evidence="2 3" key="1">
    <citation type="journal article" date="2023" name="Life. Sci Alliance">
        <title>Evolutionary insights into 3D genome organization and epigenetic landscape of Vigna mungo.</title>
        <authorList>
            <person name="Junaid A."/>
            <person name="Singh B."/>
            <person name="Bhatia S."/>
        </authorList>
    </citation>
    <scope>NUCLEOTIDE SEQUENCE [LARGE SCALE GENOMIC DNA]</scope>
    <source>
        <strain evidence="2">Urdbean</strain>
    </source>
</reference>
<feature type="domain" description="Glycosyl hydrolases family 38 C-terminal" evidence="1">
    <location>
        <begin position="56"/>
        <end position="161"/>
    </location>
</feature>
<sequence length="176" mass="20420">MPPRDKAPFTQDDCHFIREKIVSGDIKTEFDDKDQWMNSHVLTFSGIDSSYALPDNIAIITLQELEDGRVLLRLAHLYEIEEDKDLSVTATVELKKLFPGRKIKEVKEMNLSANQERTEMEKKRLHWKVEGSYGNRHVSRGGPVDPKELKLELSPMEIRTFIIYFDGVSDQLYYAM</sequence>
<evidence type="ECO:0000259" key="1">
    <source>
        <dbReference type="Pfam" id="PF17677"/>
    </source>
</evidence>
<accession>A0AAQ3RSU2</accession>
<dbReference type="InterPro" id="IPR050843">
    <property type="entry name" value="Glycosyl_Hydrlase_38"/>
</dbReference>
<dbReference type="GO" id="GO:0004559">
    <property type="term" value="F:alpha-mannosidase activity"/>
    <property type="evidence" value="ECO:0007669"/>
    <property type="project" value="TreeGrafter"/>
</dbReference>
<organism evidence="2 3">
    <name type="scientific">Vigna mungo</name>
    <name type="common">Black gram</name>
    <name type="synonym">Phaseolus mungo</name>
    <dbReference type="NCBI Taxonomy" id="3915"/>
    <lineage>
        <taxon>Eukaryota</taxon>
        <taxon>Viridiplantae</taxon>
        <taxon>Streptophyta</taxon>
        <taxon>Embryophyta</taxon>
        <taxon>Tracheophyta</taxon>
        <taxon>Spermatophyta</taxon>
        <taxon>Magnoliopsida</taxon>
        <taxon>eudicotyledons</taxon>
        <taxon>Gunneridae</taxon>
        <taxon>Pentapetalae</taxon>
        <taxon>rosids</taxon>
        <taxon>fabids</taxon>
        <taxon>Fabales</taxon>
        <taxon>Fabaceae</taxon>
        <taxon>Papilionoideae</taxon>
        <taxon>50 kb inversion clade</taxon>
        <taxon>NPAAA clade</taxon>
        <taxon>indigoferoid/millettioid clade</taxon>
        <taxon>Phaseoleae</taxon>
        <taxon>Vigna</taxon>
    </lineage>
</organism>
<dbReference type="EMBL" id="CP144695">
    <property type="protein sequence ID" value="WVZ05252.1"/>
    <property type="molecule type" value="Genomic_DNA"/>
</dbReference>
<dbReference type="Gene3D" id="2.60.40.1360">
    <property type="match status" value="1"/>
</dbReference>
<dbReference type="PANTHER" id="PTHR11607">
    <property type="entry name" value="ALPHA-MANNOSIDASE"/>
    <property type="match status" value="1"/>
</dbReference>
<dbReference type="GO" id="GO:0005975">
    <property type="term" value="P:carbohydrate metabolic process"/>
    <property type="evidence" value="ECO:0007669"/>
    <property type="project" value="InterPro"/>
</dbReference>
<dbReference type="Pfam" id="PF17677">
    <property type="entry name" value="Glyco_hydro38C2"/>
    <property type="match status" value="1"/>
</dbReference>
<dbReference type="FunFam" id="2.60.40.1360:FF:000001">
    <property type="entry name" value="Alpha-mannosidase"/>
    <property type="match status" value="1"/>
</dbReference>
<dbReference type="InterPro" id="IPR041147">
    <property type="entry name" value="GH38_C"/>
</dbReference>
<evidence type="ECO:0000313" key="2">
    <source>
        <dbReference type="EMBL" id="WVZ05252.1"/>
    </source>
</evidence>
<dbReference type="PANTHER" id="PTHR11607:SF67">
    <property type="entry name" value="ALPHA-MANNOSIDASE"/>
    <property type="match status" value="1"/>
</dbReference>
<gene>
    <name evidence="2" type="ORF">V8G54_018598</name>
</gene>
<protein>
    <recommendedName>
        <fullName evidence="1">Glycosyl hydrolases family 38 C-terminal domain-containing protein</fullName>
    </recommendedName>
</protein>
<proteinExistence type="predicted"/>
<dbReference type="SUPFAM" id="SSF74650">
    <property type="entry name" value="Galactose mutarotase-like"/>
    <property type="match status" value="1"/>
</dbReference>
<name>A0AAQ3RSU2_VIGMU</name>
<dbReference type="Proteomes" id="UP001374535">
    <property type="component" value="Chromosome 6"/>
</dbReference>
<dbReference type="GO" id="GO:0030246">
    <property type="term" value="F:carbohydrate binding"/>
    <property type="evidence" value="ECO:0007669"/>
    <property type="project" value="InterPro"/>
</dbReference>